<dbReference type="AlphaFoldDB" id="A0AAV4P0U6"/>
<sequence length="85" mass="9473">MLSFPALCAELFLPSTSSRHESGADDYRERAIRADEGMPIRVTMTLACFIRVLNFVLMDCHINLPIGEGHTLGSLLRLGTPLERK</sequence>
<reference evidence="1 2" key="1">
    <citation type="submission" date="2021-06" db="EMBL/GenBank/DDBJ databases">
        <title>Caerostris darwini draft genome.</title>
        <authorList>
            <person name="Kono N."/>
            <person name="Arakawa K."/>
        </authorList>
    </citation>
    <scope>NUCLEOTIDE SEQUENCE [LARGE SCALE GENOMIC DNA]</scope>
</reference>
<organism evidence="1 2">
    <name type="scientific">Caerostris darwini</name>
    <dbReference type="NCBI Taxonomy" id="1538125"/>
    <lineage>
        <taxon>Eukaryota</taxon>
        <taxon>Metazoa</taxon>
        <taxon>Ecdysozoa</taxon>
        <taxon>Arthropoda</taxon>
        <taxon>Chelicerata</taxon>
        <taxon>Arachnida</taxon>
        <taxon>Araneae</taxon>
        <taxon>Araneomorphae</taxon>
        <taxon>Entelegynae</taxon>
        <taxon>Araneoidea</taxon>
        <taxon>Araneidae</taxon>
        <taxon>Caerostris</taxon>
    </lineage>
</organism>
<comment type="caution">
    <text evidence="1">The sequence shown here is derived from an EMBL/GenBank/DDBJ whole genome shotgun (WGS) entry which is preliminary data.</text>
</comment>
<dbReference type="Proteomes" id="UP001054837">
    <property type="component" value="Unassembled WGS sequence"/>
</dbReference>
<gene>
    <name evidence="1" type="ORF">CDAR_559311</name>
</gene>
<keyword evidence="2" id="KW-1185">Reference proteome</keyword>
<name>A0AAV4P0U6_9ARAC</name>
<dbReference type="EMBL" id="BPLQ01002227">
    <property type="protein sequence ID" value="GIX90188.1"/>
    <property type="molecule type" value="Genomic_DNA"/>
</dbReference>
<proteinExistence type="predicted"/>
<evidence type="ECO:0000313" key="1">
    <source>
        <dbReference type="EMBL" id="GIX90188.1"/>
    </source>
</evidence>
<accession>A0AAV4P0U6</accession>
<evidence type="ECO:0000313" key="2">
    <source>
        <dbReference type="Proteomes" id="UP001054837"/>
    </source>
</evidence>
<protein>
    <submittedName>
        <fullName evidence="1">Uncharacterized protein</fullName>
    </submittedName>
</protein>